<evidence type="ECO:0000313" key="2">
    <source>
        <dbReference type="Proteomes" id="UP000070093"/>
    </source>
</evidence>
<organism evidence="1 2">
    <name type="scientific">Prevotella bivia</name>
    <dbReference type="NCBI Taxonomy" id="28125"/>
    <lineage>
        <taxon>Bacteria</taxon>
        <taxon>Pseudomonadati</taxon>
        <taxon>Bacteroidota</taxon>
        <taxon>Bacteroidia</taxon>
        <taxon>Bacteroidales</taxon>
        <taxon>Prevotellaceae</taxon>
        <taxon>Prevotella</taxon>
    </lineage>
</organism>
<sequence>MSKLGFHLKLPKNYLRIHSDRTDTMHIKIQSQSAPTDIQWVTKGKCITRIIHLLIVMSMEVIRITTSVDEAMAMTGYQPKTTFWMDFSIADRFGIEAIIDTYERAFKEWQANYIYLTELVMVLNHKIWQWYEKNDAIARVYDQLWRKADEWAQENLHGKELQYFYEVTD</sequence>
<protein>
    <submittedName>
        <fullName evidence="1">Uncharacterized protein</fullName>
    </submittedName>
</protein>
<comment type="caution">
    <text evidence="1">The sequence shown here is derived from an EMBL/GenBank/DDBJ whole genome shotgun (WGS) entry which is preliminary data.</text>
</comment>
<gene>
    <name evidence="1" type="ORF">HMPREF3202_02105</name>
</gene>
<name>A0A137SRU6_9BACT</name>
<dbReference type="AlphaFoldDB" id="A0A137SRU6"/>
<proteinExistence type="predicted"/>
<dbReference type="PATRIC" id="fig|28125.4.peg.2102"/>
<reference evidence="1 2" key="1">
    <citation type="submission" date="2016-02" db="EMBL/GenBank/DDBJ databases">
        <authorList>
            <person name="Wen L."/>
            <person name="He K."/>
            <person name="Yang H."/>
        </authorList>
    </citation>
    <scope>NUCLEOTIDE SEQUENCE [LARGE SCALE GENOMIC DNA]</scope>
    <source>
        <strain evidence="1 2">GED7880</strain>
    </source>
</reference>
<accession>A0A137SRU6</accession>
<dbReference type="Proteomes" id="UP000070093">
    <property type="component" value="Unassembled WGS sequence"/>
</dbReference>
<evidence type="ECO:0000313" key="1">
    <source>
        <dbReference type="EMBL" id="KXO15134.1"/>
    </source>
</evidence>
<dbReference type="EMBL" id="LTAG01000117">
    <property type="protein sequence ID" value="KXO15134.1"/>
    <property type="molecule type" value="Genomic_DNA"/>
</dbReference>